<reference evidence="7" key="2">
    <citation type="submission" date="2013-10" db="EMBL/GenBank/DDBJ databases">
        <authorList>
            <person name="Aslett M."/>
        </authorList>
    </citation>
    <scope>NUCLEOTIDE SEQUENCE [LARGE SCALE GENOMIC DNA]</scope>
    <source>
        <strain evidence="7">Houghton</strain>
    </source>
</reference>
<evidence type="ECO:0000256" key="6">
    <source>
        <dbReference type="RuleBase" id="RU363071"/>
    </source>
</evidence>
<dbReference type="InterPro" id="IPR013785">
    <property type="entry name" value="Aldolase_TIM"/>
</dbReference>
<evidence type="ECO:0000256" key="5">
    <source>
        <dbReference type="PIRSR" id="PIRSR602480-1"/>
    </source>
</evidence>
<keyword evidence="3 6" id="KW-0808">Transferase</keyword>
<keyword evidence="8" id="KW-1185">Reference proteome</keyword>
<dbReference type="UniPathway" id="UPA00053">
    <property type="reaction ID" value="UER00084"/>
</dbReference>
<dbReference type="PANTHER" id="PTHR21337:SF0">
    <property type="entry name" value="PHOSPHO-2-DEHYDRO-3-DEOXYHEPTONATE ALDOLASE"/>
    <property type="match status" value="1"/>
</dbReference>
<dbReference type="GO" id="GO:0003849">
    <property type="term" value="F:3-deoxy-7-phosphoheptulonate synthase activity"/>
    <property type="evidence" value="ECO:0007669"/>
    <property type="project" value="UniProtKB-EC"/>
</dbReference>
<accession>U6H0P2</accession>
<dbReference type="Gene3D" id="3.20.20.70">
    <property type="entry name" value="Aldolase class I"/>
    <property type="match status" value="1"/>
</dbReference>
<dbReference type="AlphaFoldDB" id="U6H0P2"/>
<dbReference type="GO" id="GO:0008652">
    <property type="term" value="P:amino acid biosynthetic process"/>
    <property type="evidence" value="ECO:0007669"/>
    <property type="project" value="UniProtKB-KW"/>
</dbReference>
<keyword evidence="6" id="KW-0057">Aromatic amino acid biosynthesis</keyword>
<comment type="cofactor">
    <cofactor evidence="5">
        <name>Mn(2+)</name>
        <dbReference type="ChEBI" id="CHEBI:29035"/>
    </cofactor>
    <cofactor evidence="5">
        <name>Co(2+)</name>
        <dbReference type="ChEBI" id="CHEBI:48828"/>
    </cofactor>
    <cofactor evidence="5">
        <name>Cd(2+)</name>
        <dbReference type="ChEBI" id="CHEBI:48775"/>
    </cofactor>
    <text evidence="5">Binds 1 divalent cation per subunit. The enzyme is active with manganese, cobalt or cadmium ions.</text>
</comment>
<evidence type="ECO:0000256" key="1">
    <source>
        <dbReference type="ARBA" id="ARBA00004688"/>
    </source>
</evidence>
<evidence type="ECO:0000313" key="8">
    <source>
        <dbReference type="Proteomes" id="UP000018201"/>
    </source>
</evidence>
<comment type="pathway">
    <text evidence="1 6">Metabolic intermediate biosynthesis; chorismate biosynthesis; chorismate from D-erythrose 4-phosphate and phosphoenolpyruvate: step 1/7.</text>
</comment>
<keyword evidence="5" id="KW-0170">Cobalt</keyword>
<comment type="similarity">
    <text evidence="2 6">Belongs to the class-II DAHP synthase family.</text>
</comment>
<dbReference type="SUPFAM" id="SSF51569">
    <property type="entry name" value="Aldolase"/>
    <property type="match status" value="1"/>
</dbReference>
<dbReference type="InterPro" id="IPR002480">
    <property type="entry name" value="DAHP_synth_2"/>
</dbReference>
<proteinExistence type="inferred from homology"/>
<evidence type="ECO:0000256" key="4">
    <source>
        <dbReference type="ARBA" id="ARBA00047508"/>
    </source>
</evidence>
<name>U6H0P2_9EIME</name>
<dbReference type="VEuPathDB" id="ToxoDB:EPH_0060750"/>
<comment type="catalytic activity">
    <reaction evidence="4 6">
        <text>D-erythrose 4-phosphate + phosphoenolpyruvate + H2O = 7-phospho-2-dehydro-3-deoxy-D-arabino-heptonate + phosphate</text>
        <dbReference type="Rhea" id="RHEA:14717"/>
        <dbReference type="ChEBI" id="CHEBI:15377"/>
        <dbReference type="ChEBI" id="CHEBI:16897"/>
        <dbReference type="ChEBI" id="CHEBI:43474"/>
        <dbReference type="ChEBI" id="CHEBI:58394"/>
        <dbReference type="ChEBI" id="CHEBI:58702"/>
        <dbReference type="EC" id="2.5.1.54"/>
    </reaction>
</comment>
<evidence type="ECO:0000256" key="3">
    <source>
        <dbReference type="ARBA" id="ARBA00022679"/>
    </source>
</evidence>
<dbReference type="GO" id="GO:0009423">
    <property type="term" value="P:chorismate biosynthetic process"/>
    <property type="evidence" value="ECO:0007669"/>
    <property type="project" value="UniProtKB-UniPathway"/>
</dbReference>
<reference evidence="7" key="1">
    <citation type="submission" date="2013-10" db="EMBL/GenBank/DDBJ databases">
        <title>Genomic analysis of the causative agents of coccidiosis in chickens.</title>
        <authorList>
            <person name="Reid A.J."/>
            <person name="Blake D."/>
            <person name="Billington K."/>
            <person name="Browne H."/>
            <person name="Dunn M."/>
            <person name="Hung S."/>
            <person name="Kawahara F."/>
            <person name="Miranda-Saavedra D."/>
            <person name="Mourier T."/>
            <person name="Nagra H."/>
            <person name="Otto T.D."/>
            <person name="Rawlings N."/>
            <person name="Sanchez A."/>
            <person name="Sanders M."/>
            <person name="Subramaniam C."/>
            <person name="Tay Y."/>
            <person name="Dear P."/>
            <person name="Doerig C."/>
            <person name="Gruber A."/>
            <person name="Parkinson J."/>
            <person name="Shirley M."/>
            <person name="Wan K.L."/>
            <person name="Berriman M."/>
            <person name="Tomley F."/>
            <person name="Pain A."/>
        </authorList>
    </citation>
    <scope>NUCLEOTIDE SEQUENCE [LARGE SCALE GENOMIC DNA]</scope>
    <source>
        <strain evidence="7">Houghton</strain>
    </source>
</reference>
<evidence type="ECO:0000313" key="7">
    <source>
        <dbReference type="EMBL" id="CDI85018.1"/>
    </source>
</evidence>
<feature type="binding site" evidence="5">
    <location>
        <position position="157"/>
    </location>
    <ligand>
        <name>phosphoenolpyruvate</name>
        <dbReference type="ChEBI" id="CHEBI:58702"/>
    </ligand>
</feature>
<keyword evidence="5" id="KW-0464">Manganese</keyword>
<protein>
    <recommendedName>
        <fullName evidence="6">Phospho-2-dehydro-3-deoxyheptonate aldolase</fullName>
        <ecNumber evidence="6">2.5.1.54</ecNumber>
    </recommendedName>
</protein>
<dbReference type="PANTHER" id="PTHR21337">
    <property type="entry name" value="PHOSPHO-2-DEHYDRO-3-DEOXYHEPTONATE ALDOLASE 1, 2"/>
    <property type="match status" value="1"/>
</dbReference>
<keyword evidence="6" id="KW-0028">Amino-acid biosynthesis</keyword>
<feature type="binding site" evidence="5">
    <location>
        <position position="118"/>
    </location>
    <ligand>
        <name>Mn(2+)</name>
        <dbReference type="ChEBI" id="CHEBI:29035"/>
    </ligand>
</feature>
<dbReference type="EC" id="2.5.1.54" evidence="6"/>
<dbReference type="Pfam" id="PF01474">
    <property type="entry name" value="DAHP_synth_2"/>
    <property type="match status" value="1"/>
</dbReference>
<organism evidence="7 8">
    <name type="scientific">Eimeria praecox</name>
    <dbReference type="NCBI Taxonomy" id="51316"/>
    <lineage>
        <taxon>Eukaryota</taxon>
        <taxon>Sar</taxon>
        <taxon>Alveolata</taxon>
        <taxon>Apicomplexa</taxon>
        <taxon>Conoidasida</taxon>
        <taxon>Coccidia</taxon>
        <taxon>Eucoccidiorida</taxon>
        <taxon>Eimeriorina</taxon>
        <taxon>Eimeriidae</taxon>
        <taxon>Eimeria</taxon>
    </lineage>
</organism>
<sequence length="166" mass="17392">MKGPLGAPFEACYGPLGGPLGAPSGTAWGRPFKRPWGPIQGPPLGAPLGGPLALGGSLRGLPVAQDPFIDVSSYRIAEVYRQLEALPPLVSAGEVECLLSLLAEAQQGEAFLLQGGPCAERFCCCREETLRSTTGLLLQLGALIEALIEKPVFLIGRIAGQYAKPR</sequence>
<dbReference type="EMBL" id="HG693282">
    <property type="protein sequence ID" value="CDI85018.1"/>
    <property type="molecule type" value="Genomic_DNA"/>
</dbReference>
<keyword evidence="5" id="KW-0104">Cadmium</keyword>
<gene>
    <name evidence="7" type="ORF">EPH_0060750</name>
</gene>
<evidence type="ECO:0000256" key="2">
    <source>
        <dbReference type="ARBA" id="ARBA00008911"/>
    </source>
</evidence>
<dbReference type="Proteomes" id="UP000018201">
    <property type="component" value="Unassembled WGS sequence"/>
</dbReference>
<dbReference type="GO" id="GO:0009073">
    <property type="term" value="P:aromatic amino acid family biosynthetic process"/>
    <property type="evidence" value="ECO:0007669"/>
    <property type="project" value="UniProtKB-KW"/>
</dbReference>
<dbReference type="OrthoDB" id="2338at2759"/>